<evidence type="ECO:0000313" key="2">
    <source>
        <dbReference type="Proteomes" id="UP000887013"/>
    </source>
</evidence>
<evidence type="ECO:0008006" key="3">
    <source>
        <dbReference type="Google" id="ProtNLM"/>
    </source>
</evidence>
<dbReference type="EMBL" id="BMAW01033030">
    <property type="protein sequence ID" value="GFU28364.1"/>
    <property type="molecule type" value="Genomic_DNA"/>
</dbReference>
<comment type="caution">
    <text evidence="1">The sequence shown here is derived from an EMBL/GenBank/DDBJ whole genome shotgun (WGS) entry which is preliminary data.</text>
</comment>
<reference evidence="1" key="1">
    <citation type="submission" date="2020-08" db="EMBL/GenBank/DDBJ databases">
        <title>Multicomponent nature underlies the extraordinary mechanical properties of spider dragline silk.</title>
        <authorList>
            <person name="Kono N."/>
            <person name="Nakamura H."/>
            <person name="Mori M."/>
            <person name="Yoshida Y."/>
            <person name="Ohtoshi R."/>
            <person name="Malay A.D."/>
            <person name="Moran D.A.P."/>
            <person name="Tomita M."/>
            <person name="Numata K."/>
            <person name="Arakawa K."/>
        </authorList>
    </citation>
    <scope>NUCLEOTIDE SEQUENCE</scope>
</reference>
<dbReference type="OrthoDB" id="416454at2759"/>
<dbReference type="AlphaFoldDB" id="A0A8X6UJS7"/>
<protein>
    <recommendedName>
        <fullName evidence="3">Reverse transcriptase domain-containing protein</fullName>
    </recommendedName>
</protein>
<keyword evidence="2" id="KW-1185">Reference proteome</keyword>
<gene>
    <name evidence="1" type="ORF">NPIL_384621</name>
</gene>
<name>A0A8X6UJS7_NEPPI</name>
<sequence>MNNISVHHNTILCMYTDDTAILSRNNSPKGRGRSLNRHLLELEDWYSTWKIAQNVSKTEDFFFSRNNKIEPDIYLANNKPSWSWSTKYFGVT</sequence>
<proteinExistence type="predicted"/>
<accession>A0A8X6UJS7</accession>
<dbReference type="Proteomes" id="UP000887013">
    <property type="component" value="Unassembled WGS sequence"/>
</dbReference>
<organism evidence="1 2">
    <name type="scientific">Nephila pilipes</name>
    <name type="common">Giant wood spider</name>
    <name type="synonym">Nephila maculata</name>
    <dbReference type="NCBI Taxonomy" id="299642"/>
    <lineage>
        <taxon>Eukaryota</taxon>
        <taxon>Metazoa</taxon>
        <taxon>Ecdysozoa</taxon>
        <taxon>Arthropoda</taxon>
        <taxon>Chelicerata</taxon>
        <taxon>Arachnida</taxon>
        <taxon>Araneae</taxon>
        <taxon>Araneomorphae</taxon>
        <taxon>Entelegynae</taxon>
        <taxon>Araneoidea</taxon>
        <taxon>Nephilidae</taxon>
        <taxon>Nephila</taxon>
    </lineage>
</organism>
<evidence type="ECO:0000313" key="1">
    <source>
        <dbReference type="EMBL" id="GFU28364.1"/>
    </source>
</evidence>